<dbReference type="AlphaFoldDB" id="A0A143BPU3"/>
<evidence type="ECO:0000313" key="2">
    <source>
        <dbReference type="EMBL" id="AMW06633.1"/>
    </source>
</evidence>
<sequence>MAVLEIAEYLATQKVKPKRSTLFVWHAGEEKGLWGSAHFTEYPTVPRDSIVAQLNMDMVGRGSATDQTGMSADGKELRGGPDYLQLVGSRRLSTELGDLVEKVNTGKKHNFSFDYAMDANGHPMNIYCRSDHYEYAKWGVPVTFFTTGGHSAYHQLTDEPQYIDYPHMQRVSRLVADIATELGNRATRPLVDQPKLNPRGQCKQ</sequence>
<name>A0A143BPU3_9BACT</name>
<dbReference type="SUPFAM" id="SSF53187">
    <property type="entry name" value="Zn-dependent exopeptidases"/>
    <property type="match status" value="1"/>
</dbReference>
<dbReference type="Gene3D" id="3.40.630.10">
    <property type="entry name" value="Zn peptidases"/>
    <property type="match status" value="1"/>
</dbReference>
<feature type="domain" description="Peptidase M28" evidence="1">
    <location>
        <begin position="2"/>
        <end position="178"/>
    </location>
</feature>
<evidence type="ECO:0000259" key="1">
    <source>
        <dbReference type="Pfam" id="PF04389"/>
    </source>
</evidence>
<dbReference type="PANTHER" id="PTHR12147:SF26">
    <property type="entry name" value="PEPTIDASE M28 DOMAIN-CONTAINING PROTEIN"/>
    <property type="match status" value="1"/>
</dbReference>
<dbReference type="eggNOG" id="COG2234">
    <property type="taxonomic scope" value="Bacteria"/>
</dbReference>
<proteinExistence type="predicted"/>
<dbReference type="GO" id="GO:0006508">
    <property type="term" value="P:proteolysis"/>
    <property type="evidence" value="ECO:0007669"/>
    <property type="project" value="InterPro"/>
</dbReference>
<dbReference type="PANTHER" id="PTHR12147">
    <property type="entry name" value="METALLOPEPTIDASE M28 FAMILY MEMBER"/>
    <property type="match status" value="1"/>
</dbReference>
<dbReference type="EMBL" id="CP011454">
    <property type="protein sequence ID" value="AMW06633.1"/>
    <property type="molecule type" value="Genomic_DNA"/>
</dbReference>
<keyword evidence="3" id="KW-1185">Reference proteome</keyword>
<dbReference type="InterPro" id="IPR007484">
    <property type="entry name" value="Peptidase_M28"/>
</dbReference>
<accession>A0A143BPU3</accession>
<dbReference type="KEGG" id="gph:GEMMAAP_06900"/>
<protein>
    <recommendedName>
        <fullName evidence="1">Peptidase M28 domain-containing protein</fullName>
    </recommendedName>
</protein>
<organism evidence="2 3">
    <name type="scientific">Gemmatimonas phototrophica</name>
    <dbReference type="NCBI Taxonomy" id="1379270"/>
    <lineage>
        <taxon>Bacteria</taxon>
        <taxon>Pseudomonadati</taxon>
        <taxon>Gemmatimonadota</taxon>
        <taxon>Gemmatimonadia</taxon>
        <taxon>Gemmatimonadales</taxon>
        <taxon>Gemmatimonadaceae</taxon>
        <taxon>Gemmatimonas</taxon>
    </lineage>
</organism>
<dbReference type="Proteomes" id="UP000076404">
    <property type="component" value="Chromosome"/>
</dbReference>
<dbReference type="GO" id="GO:0008235">
    <property type="term" value="F:metalloexopeptidase activity"/>
    <property type="evidence" value="ECO:0007669"/>
    <property type="project" value="InterPro"/>
</dbReference>
<dbReference type="Pfam" id="PF04389">
    <property type="entry name" value="Peptidase_M28"/>
    <property type="match status" value="1"/>
</dbReference>
<dbReference type="STRING" id="1379270.GEMMAAP_06900"/>
<gene>
    <name evidence="2" type="ORF">GEMMAAP_06900</name>
</gene>
<reference evidence="2 3" key="2">
    <citation type="journal article" date="2016" name="Environ. Microbiol. Rep.">
        <title>Metagenomic evidence for the presence of phototrophic Gemmatimonadetes bacteria in diverse environments.</title>
        <authorList>
            <person name="Zeng Y."/>
            <person name="Baumbach J."/>
            <person name="Barbosa E.G."/>
            <person name="Azevedo V."/>
            <person name="Zhang C."/>
            <person name="Koblizek M."/>
        </authorList>
    </citation>
    <scope>NUCLEOTIDE SEQUENCE [LARGE SCALE GENOMIC DNA]</scope>
    <source>
        <strain evidence="2 3">AP64</strain>
    </source>
</reference>
<dbReference type="InterPro" id="IPR045175">
    <property type="entry name" value="M28_fam"/>
</dbReference>
<reference evidence="2 3" key="1">
    <citation type="journal article" date="2014" name="Proc. Natl. Acad. Sci. U.S.A.">
        <title>Functional type 2 photosynthetic reaction centers found in the rare bacterial phylum Gemmatimonadetes.</title>
        <authorList>
            <person name="Zeng Y."/>
            <person name="Feng F."/>
            <person name="Medova H."/>
            <person name="Dean J."/>
            <person name="Koblizek M."/>
        </authorList>
    </citation>
    <scope>NUCLEOTIDE SEQUENCE [LARGE SCALE GENOMIC DNA]</scope>
    <source>
        <strain evidence="2 3">AP64</strain>
    </source>
</reference>
<evidence type="ECO:0000313" key="3">
    <source>
        <dbReference type="Proteomes" id="UP000076404"/>
    </source>
</evidence>